<dbReference type="Proteomes" id="UP001634007">
    <property type="component" value="Unassembled WGS sequence"/>
</dbReference>
<comment type="caution">
    <text evidence="2">The sequence shown here is derived from an EMBL/GenBank/DDBJ whole genome shotgun (WGS) entry which is preliminary data.</text>
</comment>
<dbReference type="EMBL" id="JBJKBG010000005">
    <property type="protein sequence ID" value="KAL3738860.1"/>
    <property type="molecule type" value="Genomic_DNA"/>
</dbReference>
<feature type="region of interest" description="Disordered" evidence="1">
    <location>
        <begin position="134"/>
        <end position="252"/>
    </location>
</feature>
<sequence>MDGGASGGAGEGYVPPPEYVEDAKEALVDLDTSDSTELWLIQWPRDMPPDLGGQELKLKLHRDGKLGSFEDSSGKEYDVVSFAAQEPDATVFTASSSGSRIVGKISRRVSLVHYPDPNELEKLASKVASGRFRPGTSLTNASHQFSSVTPNSRLRSSRSSRGNTSYTHSSRQKSGITDAGETSKPYKRRYPQESTDSLGLMNSTQDSGWNHSSATTAELSERSRDHGSAASSQSIEHSDRKLKKKKKERIEE</sequence>
<evidence type="ECO:0008006" key="4">
    <source>
        <dbReference type="Google" id="ProtNLM"/>
    </source>
</evidence>
<dbReference type="InterPro" id="IPR038823">
    <property type="entry name" value="MED2_plant"/>
</dbReference>
<protein>
    <recommendedName>
        <fullName evidence="4">Mediator-associated protein 2</fullName>
    </recommendedName>
</protein>
<feature type="compositionally biased region" description="Basic residues" evidence="1">
    <location>
        <begin position="240"/>
        <end position="252"/>
    </location>
</feature>
<keyword evidence="3" id="KW-1185">Reference proteome</keyword>
<reference evidence="2 3" key="1">
    <citation type="submission" date="2024-11" db="EMBL/GenBank/DDBJ databases">
        <title>Chromosome-level genome assembly of Eucalyptus globulus Labill. provides insights into its genome evolution.</title>
        <authorList>
            <person name="Li X."/>
        </authorList>
    </citation>
    <scope>NUCLEOTIDE SEQUENCE [LARGE SCALE GENOMIC DNA]</scope>
    <source>
        <strain evidence="2">CL2024</strain>
        <tissue evidence="2">Fresh tender leaves</tissue>
    </source>
</reference>
<feature type="compositionally biased region" description="Polar residues" evidence="1">
    <location>
        <begin position="162"/>
        <end position="175"/>
    </location>
</feature>
<dbReference type="AlphaFoldDB" id="A0ABD3KFZ8"/>
<dbReference type="PANTHER" id="PTHR36407">
    <property type="entry name" value="MEDIATOR-ASSOCIATED PROTEIN 2"/>
    <property type="match status" value="1"/>
</dbReference>
<evidence type="ECO:0000256" key="1">
    <source>
        <dbReference type="SAM" id="MobiDB-lite"/>
    </source>
</evidence>
<feature type="compositionally biased region" description="Polar residues" evidence="1">
    <location>
        <begin position="192"/>
        <end position="218"/>
    </location>
</feature>
<name>A0ABD3KFZ8_EUCGL</name>
<feature type="compositionally biased region" description="Polar residues" evidence="1">
    <location>
        <begin position="136"/>
        <end position="151"/>
    </location>
</feature>
<proteinExistence type="predicted"/>
<evidence type="ECO:0000313" key="3">
    <source>
        <dbReference type="Proteomes" id="UP001634007"/>
    </source>
</evidence>
<dbReference type="PANTHER" id="PTHR36407:SF1">
    <property type="entry name" value="MEDIATOR-ASSOCIATED PROTEIN 2"/>
    <property type="match status" value="1"/>
</dbReference>
<accession>A0ABD3KFZ8</accession>
<feature type="compositionally biased region" description="Low complexity" evidence="1">
    <location>
        <begin position="152"/>
        <end position="161"/>
    </location>
</feature>
<organism evidence="2 3">
    <name type="scientific">Eucalyptus globulus</name>
    <name type="common">Tasmanian blue gum</name>
    <dbReference type="NCBI Taxonomy" id="34317"/>
    <lineage>
        <taxon>Eukaryota</taxon>
        <taxon>Viridiplantae</taxon>
        <taxon>Streptophyta</taxon>
        <taxon>Embryophyta</taxon>
        <taxon>Tracheophyta</taxon>
        <taxon>Spermatophyta</taxon>
        <taxon>Magnoliopsida</taxon>
        <taxon>eudicotyledons</taxon>
        <taxon>Gunneridae</taxon>
        <taxon>Pentapetalae</taxon>
        <taxon>rosids</taxon>
        <taxon>malvids</taxon>
        <taxon>Myrtales</taxon>
        <taxon>Myrtaceae</taxon>
        <taxon>Myrtoideae</taxon>
        <taxon>Eucalypteae</taxon>
        <taxon>Eucalyptus</taxon>
    </lineage>
</organism>
<gene>
    <name evidence="2" type="ORF">ACJRO7_020264</name>
</gene>
<evidence type="ECO:0000313" key="2">
    <source>
        <dbReference type="EMBL" id="KAL3738860.1"/>
    </source>
</evidence>